<sequence>MQKQQWLMKRITTILMATLVVLSSFAFTKAAKQSRLDIKTWHLKANQDPSLPSSYEEETSSFDCGASGSNTCVIRDVESASVSGEPALSYGTPSASNGANYDRETRVNP</sequence>
<dbReference type="EMBL" id="QFOI01000029">
    <property type="protein sequence ID" value="PZP51492.1"/>
    <property type="molecule type" value="Genomic_DNA"/>
</dbReference>
<feature type="chain" id="PRO_5016046700" evidence="2">
    <location>
        <begin position="27"/>
        <end position="109"/>
    </location>
</feature>
<keyword evidence="2" id="KW-0732">Signal</keyword>
<organism evidence="3 4">
    <name type="scientific">Pseudopedobacter saltans</name>
    <dbReference type="NCBI Taxonomy" id="151895"/>
    <lineage>
        <taxon>Bacteria</taxon>
        <taxon>Pseudomonadati</taxon>
        <taxon>Bacteroidota</taxon>
        <taxon>Sphingobacteriia</taxon>
        <taxon>Sphingobacteriales</taxon>
        <taxon>Sphingobacteriaceae</taxon>
        <taxon>Pseudopedobacter</taxon>
    </lineage>
</organism>
<proteinExistence type="predicted"/>
<gene>
    <name evidence="3" type="ORF">DI598_03095</name>
</gene>
<feature type="region of interest" description="Disordered" evidence="1">
    <location>
        <begin position="82"/>
        <end position="109"/>
    </location>
</feature>
<evidence type="ECO:0000256" key="1">
    <source>
        <dbReference type="SAM" id="MobiDB-lite"/>
    </source>
</evidence>
<evidence type="ECO:0000313" key="4">
    <source>
        <dbReference type="Proteomes" id="UP000249645"/>
    </source>
</evidence>
<reference evidence="3 4" key="1">
    <citation type="submission" date="2017-11" db="EMBL/GenBank/DDBJ databases">
        <title>Infants hospitalized years apart are colonized by the same room-sourced microbial strains.</title>
        <authorList>
            <person name="Brooks B."/>
            <person name="Olm M.R."/>
            <person name="Firek B.A."/>
            <person name="Baker R."/>
            <person name="Thomas B.C."/>
            <person name="Morowitz M.J."/>
            <person name="Banfield J.F."/>
        </authorList>
    </citation>
    <scope>NUCLEOTIDE SEQUENCE [LARGE SCALE GENOMIC DNA]</scope>
    <source>
        <strain evidence="3">S2_009_000_R2_76</strain>
    </source>
</reference>
<evidence type="ECO:0000256" key="2">
    <source>
        <dbReference type="SAM" id="SignalP"/>
    </source>
</evidence>
<comment type="caution">
    <text evidence="3">The sequence shown here is derived from an EMBL/GenBank/DDBJ whole genome shotgun (WGS) entry which is preliminary data.</text>
</comment>
<dbReference type="Proteomes" id="UP000249645">
    <property type="component" value="Unassembled WGS sequence"/>
</dbReference>
<name>A0A2W5H7Q1_9SPHI</name>
<protein>
    <submittedName>
        <fullName evidence="3">Uncharacterized protein</fullName>
    </submittedName>
</protein>
<evidence type="ECO:0000313" key="3">
    <source>
        <dbReference type="EMBL" id="PZP51492.1"/>
    </source>
</evidence>
<feature type="signal peptide" evidence="2">
    <location>
        <begin position="1"/>
        <end position="26"/>
    </location>
</feature>
<accession>A0A2W5H7Q1</accession>
<dbReference type="AlphaFoldDB" id="A0A2W5H7Q1"/>
<feature type="region of interest" description="Disordered" evidence="1">
    <location>
        <begin position="47"/>
        <end position="67"/>
    </location>
</feature>